<keyword evidence="2" id="KW-1185">Reference proteome</keyword>
<sequence>MYLVAKYIPVSLFSLRESDATNVVASTYLHPSPFCIKMTLVSLYLQVFGKDGVEEWVSFLKGLPVYIKGSSKIVVNNTMIKIRKYNDKAKKEDRDAGLNINATVSYREFAYLQDPIEIAFRTNIDHFQQNEPKLKRLLLHVNYFGNRGSFFQWKEFSILEQNQLPSDFTKKLDETFNIRQLGLLKKMDDFAAGVTFDKLNIYSDAKKTNNRLTNIFVLPYEKKYSTRSYTYYERRG</sequence>
<accession>A0A090KUT8</accession>
<dbReference type="Proteomes" id="UP000040576">
    <property type="component" value="Unassembled WGS sequence"/>
</dbReference>
<organism evidence="1 2">
    <name type="scientific">Caldibacillus thermoamylovorans</name>
    <dbReference type="NCBI Taxonomy" id="35841"/>
    <lineage>
        <taxon>Bacteria</taxon>
        <taxon>Bacillati</taxon>
        <taxon>Bacillota</taxon>
        <taxon>Bacilli</taxon>
        <taxon>Bacillales</taxon>
        <taxon>Bacillaceae</taxon>
        <taxon>Caldibacillus</taxon>
    </lineage>
</organism>
<reference evidence="1 2" key="1">
    <citation type="submission" date="2014-07" db="EMBL/GenBank/DDBJ databases">
        <authorList>
            <person name="Wibberg Daniel"/>
        </authorList>
    </citation>
    <scope>NUCLEOTIDE SEQUENCE [LARGE SCALE GENOMIC DNA]</scope>
</reference>
<evidence type="ECO:0008006" key="3">
    <source>
        <dbReference type="Google" id="ProtNLM"/>
    </source>
</evidence>
<gene>
    <name evidence="1" type="ORF">BT1A1_2685</name>
</gene>
<dbReference type="AlphaFoldDB" id="A0A090KUT8"/>
<evidence type="ECO:0000313" key="2">
    <source>
        <dbReference type="Proteomes" id="UP000040576"/>
    </source>
</evidence>
<protein>
    <recommendedName>
        <fullName evidence="3">CRISPR-associated protein Cas5</fullName>
    </recommendedName>
</protein>
<evidence type="ECO:0000313" key="1">
    <source>
        <dbReference type="EMBL" id="CEE02479.1"/>
    </source>
</evidence>
<dbReference type="EMBL" id="CCRF01000075">
    <property type="protein sequence ID" value="CEE02479.1"/>
    <property type="molecule type" value="Genomic_DNA"/>
</dbReference>
<name>A0A090KUT8_9BACI</name>
<proteinExistence type="predicted"/>